<dbReference type="Pfam" id="PF00126">
    <property type="entry name" value="HTH_1"/>
    <property type="match status" value="1"/>
</dbReference>
<dbReference type="AlphaFoldDB" id="A0A8J2YXD4"/>
<sequence length="292" mass="31438">MLDYDHLSALAAVVRTGSFEKAAQQLGVTPSAVSQRLKLLEERIGAALVVRGQPNVATPAGARLCRHAEDVGLLERALRADLGELGLAAQPTTIRIAVNADSLATWFVEAMAATEGVLYDLVLDDQDHSADWLRRGEVAAAVTASTGSVQGCGSRPLGALRYVATASPEFMRRWFADGVDEAALRAAPCLRFNQKDELQARWIRNLIDRTVATPTHWLPASQAFVDGALAGLGWGMNPEPLVRHHLASGHLVLLAISPLDVSLNWQWSRAVEAALADVTRAVTATARRFLVQ</sequence>
<dbReference type="InterPro" id="IPR050176">
    <property type="entry name" value="LTTR"/>
</dbReference>
<dbReference type="InterPro" id="IPR000847">
    <property type="entry name" value="LysR_HTH_N"/>
</dbReference>
<evidence type="ECO:0000313" key="6">
    <source>
        <dbReference type="EMBL" id="GGF34403.1"/>
    </source>
</evidence>
<keyword evidence="3" id="KW-0238">DNA-binding</keyword>
<reference evidence="6" key="2">
    <citation type="submission" date="2020-09" db="EMBL/GenBank/DDBJ databases">
        <authorList>
            <person name="Sun Q."/>
            <person name="Zhou Y."/>
        </authorList>
    </citation>
    <scope>NUCLEOTIDE SEQUENCE</scope>
    <source>
        <strain evidence="6">CGMCC 1.15725</strain>
    </source>
</reference>
<dbReference type="EMBL" id="BMJQ01000013">
    <property type="protein sequence ID" value="GGF34403.1"/>
    <property type="molecule type" value="Genomic_DNA"/>
</dbReference>
<dbReference type="NCBIfam" id="NF002964">
    <property type="entry name" value="PRK03635.1"/>
    <property type="match status" value="1"/>
</dbReference>
<gene>
    <name evidence="6" type="ORF">GCM10011611_45780</name>
</gene>
<dbReference type="GO" id="GO:0003700">
    <property type="term" value="F:DNA-binding transcription factor activity"/>
    <property type="evidence" value="ECO:0007669"/>
    <property type="project" value="InterPro"/>
</dbReference>
<dbReference type="SUPFAM" id="SSF46785">
    <property type="entry name" value="Winged helix' DNA-binding domain"/>
    <property type="match status" value="1"/>
</dbReference>
<keyword evidence="7" id="KW-1185">Reference proteome</keyword>
<dbReference type="PANTHER" id="PTHR30579:SF2">
    <property type="entry name" value="HTH-TYPE TRANSCRIPTIONAL REGULATOR ARGP"/>
    <property type="match status" value="1"/>
</dbReference>
<keyword evidence="4" id="KW-0804">Transcription</keyword>
<dbReference type="InterPro" id="IPR005119">
    <property type="entry name" value="LysR_subst-bd"/>
</dbReference>
<dbReference type="RefSeq" id="WP_189050148.1">
    <property type="nucleotide sequence ID" value="NZ_BMJQ01000013.1"/>
</dbReference>
<evidence type="ECO:0000256" key="4">
    <source>
        <dbReference type="ARBA" id="ARBA00023163"/>
    </source>
</evidence>
<comment type="caution">
    <text evidence="6">The sequence shown here is derived from an EMBL/GenBank/DDBJ whole genome shotgun (WGS) entry which is preliminary data.</text>
</comment>
<evidence type="ECO:0000313" key="7">
    <source>
        <dbReference type="Proteomes" id="UP000646365"/>
    </source>
</evidence>
<dbReference type="Proteomes" id="UP000646365">
    <property type="component" value="Unassembled WGS sequence"/>
</dbReference>
<reference evidence="6" key="1">
    <citation type="journal article" date="2014" name="Int. J. Syst. Evol. Microbiol.">
        <title>Complete genome sequence of Corynebacterium casei LMG S-19264T (=DSM 44701T), isolated from a smear-ripened cheese.</title>
        <authorList>
            <consortium name="US DOE Joint Genome Institute (JGI-PGF)"/>
            <person name="Walter F."/>
            <person name="Albersmeier A."/>
            <person name="Kalinowski J."/>
            <person name="Ruckert C."/>
        </authorList>
    </citation>
    <scope>NUCLEOTIDE SEQUENCE</scope>
    <source>
        <strain evidence="6">CGMCC 1.15725</strain>
    </source>
</reference>
<protein>
    <submittedName>
        <fullName evidence="6">Transcriptional regulator ArgP</fullName>
    </submittedName>
</protein>
<evidence type="ECO:0000256" key="1">
    <source>
        <dbReference type="ARBA" id="ARBA00009437"/>
    </source>
</evidence>
<proteinExistence type="inferred from homology"/>
<dbReference type="NCBIfam" id="TIGR03298">
    <property type="entry name" value="argP"/>
    <property type="match status" value="1"/>
</dbReference>
<feature type="domain" description="HTH lysR-type" evidence="5">
    <location>
        <begin position="2"/>
        <end position="58"/>
    </location>
</feature>
<dbReference type="Gene3D" id="1.10.10.10">
    <property type="entry name" value="Winged helix-like DNA-binding domain superfamily/Winged helix DNA-binding domain"/>
    <property type="match status" value="1"/>
</dbReference>
<keyword evidence="2" id="KW-0805">Transcription regulation</keyword>
<dbReference type="NCBIfam" id="NF009888">
    <property type="entry name" value="PRK13348.1"/>
    <property type="match status" value="1"/>
</dbReference>
<dbReference type="GO" id="GO:0003677">
    <property type="term" value="F:DNA binding"/>
    <property type="evidence" value="ECO:0007669"/>
    <property type="project" value="UniProtKB-KW"/>
</dbReference>
<dbReference type="InterPro" id="IPR036390">
    <property type="entry name" value="WH_DNA-bd_sf"/>
</dbReference>
<evidence type="ECO:0000259" key="5">
    <source>
        <dbReference type="PROSITE" id="PS50931"/>
    </source>
</evidence>
<dbReference type="PROSITE" id="PS50931">
    <property type="entry name" value="HTH_LYSR"/>
    <property type="match status" value="1"/>
</dbReference>
<name>A0A8J2YXD4_9PROT</name>
<dbReference type="SUPFAM" id="SSF53850">
    <property type="entry name" value="Periplasmic binding protein-like II"/>
    <property type="match status" value="1"/>
</dbReference>
<dbReference type="Gene3D" id="3.40.190.290">
    <property type="match status" value="1"/>
</dbReference>
<evidence type="ECO:0000256" key="3">
    <source>
        <dbReference type="ARBA" id="ARBA00023125"/>
    </source>
</evidence>
<dbReference type="PANTHER" id="PTHR30579">
    <property type="entry name" value="TRANSCRIPTIONAL REGULATOR"/>
    <property type="match status" value="1"/>
</dbReference>
<dbReference type="Pfam" id="PF03466">
    <property type="entry name" value="LysR_substrate"/>
    <property type="match status" value="1"/>
</dbReference>
<organism evidence="6 7">
    <name type="scientific">Aliidongia dinghuensis</name>
    <dbReference type="NCBI Taxonomy" id="1867774"/>
    <lineage>
        <taxon>Bacteria</taxon>
        <taxon>Pseudomonadati</taxon>
        <taxon>Pseudomonadota</taxon>
        <taxon>Alphaproteobacteria</taxon>
        <taxon>Rhodospirillales</taxon>
        <taxon>Dongiaceae</taxon>
        <taxon>Aliidongia</taxon>
    </lineage>
</organism>
<dbReference type="InterPro" id="IPR017685">
    <property type="entry name" value="ArgP"/>
</dbReference>
<dbReference type="InterPro" id="IPR036388">
    <property type="entry name" value="WH-like_DNA-bd_sf"/>
</dbReference>
<evidence type="ECO:0000256" key="2">
    <source>
        <dbReference type="ARBA" id="ARBA00023015"/>
    </source>
</evidence>
<accession>A0A8J2YXD4</accession>
<comment type="similarity">
    <text evidence="1">Belongs to the LysR transcriptional regulatory family.</text>
</comment>